<dbReference type="EMBL" id="NMUH01001343">
    <property type="protein sequence ID" value="MQL91477.1"/>
    <property type="molecule type" value="Genomic_DNA"/>
</dbReference>
<accession>A0A843VAA6</accession>
<dbReference type="Proteomes" id="UP000652761">
    <property type="component" value="Unassembled WGS sequence"/>
</dbReference>
<feature type="non-terminal residue" evidence="3">
    <location>
        <position position="1"/>
    </location>
</feature>
<sequence>MEGLFGKLRNLDAYPKINEDFYSRTLSGGIITIASSVVMLLLFLSELNGLNWAWTSLDLWSRGVFILSFS</sequence>
<dbReference type="PANTHER" id="PTHR10984:SF82">
    <property type="entry name" value="ENDOPLASMIC RETICULUM VESICLE TRANSPORTER PROTEIN"/>
    <property type="match status" value="1"/>
</dbReference>
<dbReference type="OrthoDB" id="695710at2759"/>
<reference evidence="3" key="1">
    <citation type="submission" date="2017-07" db="EMBL/GenBank/DDBJ databases">
        <title>Taro Niue Genome Assembly and Annotation.</title>
        <authorList>
            <person name="Atibalentja N."/>
            <person name="Keating K."/>
            <person name="Fields C.J."/>
        </authorList>
    </citation>
    <scope>NUCLEOTIDE SEQUENCE</scope>
    <source>
        <strain evidence="3">Niue_2</strain>
        <tissue evidence="3">Leaf</tissue>
    </source>
</reference>
<protein>
    <recommendedName>
        <fullName evidence="2">Endoplasmic reticulum vesicle transporter N-terminal domain-containing protein</fullName>
    </recommendedName>
</protein>
<organism evidence="3 4">
    <name type="scientific">Colocasia esculenta</name>
    <name type="common">Wild taro</name>
    <name type="synonym">Arum esculentum</name>
    <dbReference type="NCBI Taxonomy" id="4460"/>
    <lineage>
        <taxon>Eukaryota</taxon>
        <taxon>Viridiplantae</taxon>
        <taxon>Streptophyta</taxon>
        <taxon>Embryophyta</taxon>
        <taxon>Tracheophyta</taxon>
        <taxon>Spermatophyta</taxon>
        <taxon>Magnoliopsida</taxon>
        <taxon>Liliopsida</taxon>
        <taxon>Araceae</taxon>
        <taxon>Aroideae</taxon>
        <taxon>Colocasieae</taxon>
        <taxon>Colocasia</taxon>
    </lineage>
</organism>
<dbReference type="Pfam" id="PF13850">
    <property type="entry name" value="ERGIC_N"/>
    <property type="match status" value="1"/>
</dbReference>
<dbReference type="InterPro" id="IPR039542">
    <property type="entry name" value="Erv_N"/>
</dbReference>
<dbReference type="PANTHER" id="PTHR10984">
    <property type="entry name" value="ENDOPLASMIC RETICULUM-GOLGI INTERMEDIATE COMPARTMENT PROTEIN"/>
    <property type="match status" value="1"/>
</dbReference>
<keyword evidence="1" id="KW-0812">Transmembrane</keyword>
<proteinExistence type="predicted"/>
<keyword evidence="1" id="KW-0472">Membrane</keyword>
<evidence type="ECO:0000259" key="2">
    <source>
        <dbReference type="Pfam" id="PF13850"/>
    </source>
</evidence>
<name>A0A843VAA6_COLES</name>
<dbReference type="GO" id="GO:0005783">
    <property type="term" value="C:endoplasmic reticulum"/>
    <property type="evidence" value="ECO:0007669"/>
    <property type="project" value="TreeGrafter"/>
</dbReference>
<feature type="domain" description="Endoplasmic reticulum vesicle transporter N-terminal" evidence="2">
    <location>
        <begin position="8"/>
        <end position="54"/>
    </location>
</feature>
<dbReference type="InterPro" id="IPR045888">
    <property type="entry name" value="Erv"/>
</dbReference>
<evidence type="ECO:0000313" key="3">
    <source>
        <dbReference type="EMBL" id="MQL91477.1"/>
    </source>
</evidence>
<comment type="caution">
    <text evidence="3">The sequence shown here is derived from an EMBL/GenBank/DDBJ whole genome shotgun (WGS) entry which is preliminary data.</text>
</comment>
<keyword evidence="4" id="KW-1185">Reference proteome</keyword>
<evidence type="ECO:0000313" key="4">
    <source>
        <dbReference type="Proteomes" id="UP000652761"/>
    </source>
</evidence>
<gene>
    <name evidence="3" type="ORF">Taro_024087</name>
</gene>
<dbReference type="AlphaFoldDB" id="A0A843VAA6"/>
<feature type="transmembrane region" description="Helical" evidence="1">
    <location>
        <begin position="21"/>
        <end position="44"/>
    </location>
</feature>
<keyword evidence="1" id="KW-1133">Transmembrane helix</keyword>
<evidence type="ECO:0000256" key="1">
    <source>
        <dbReference type="SAM" id="Phobius"/>
    </source>
</evidence>
<dbReference type="GO" id="GO:0030134">
    <property type="term" value="C:COPII-coated ER to Golgi transport vesicle"/>
    <property type="evidence" value="ECO:0007669"/>
    <property type="project" value="TreeGrafter"/>
</dbReference>